<keyword evidence="4" id="KW-0067">ATP-binding</keyword>
<feature type="domain" description="AMP-dependent synthetase/ligase" evidence="5">
    <location>
        <begin position="15"/>
        <end position="365"/>
    </location>
</feature>
<keyword evidence="3" id="KW-0547">Nucleotide-binding</keyword>
<dbReference type="Gene3D" id="3.40.50.12780">
    <property type="entry name" value="N-terminal domain of ligase-like"/>
    <property type="match status" value="1"/>
</dbReference>
<evidence type="ECO:0000313" key="8">
    <source>
        <dbReference type="Proteomes" id="UP000242699"/>
    </source>
</evidence>
<dbReference type="InterPro" id="IPR025110">
    <property type="entry name" value="AMP-bd_C"/>
</dbReference>
<dbReference type="InterPro" id="IPR045851">
    <property type="entry name" value="AMP-bd_C_sf"/>
</dbReference>
<evidence type="ECO:0000256" key="3">
    <source>
        <dbReference type="ARBA" id="ARBA00022741"/>
    </source>
</evidence>
<feature type="domain" description="AMP-binding enzyme C-terminal" evidence="6">
    <location>
        <begin position="429"/>
        <end position="507"/>
    </location>
</feature>
<dbReference type="AlphaFoldDB" id="A0A2T2WRC6"/>
<dbReference type="GO" id="GO:0015645">
    <property type="term" value="F:fatty acid ligase activity"/>
    <property type="evidence" value="ECO:0007669"/>
    <property type="project" value="TreeGrafter"/>
</dbReference>
<dbReference type="GO" id="GO:0005524">
    <property type="term" value="F:ATP binding"/>
    <property type="evidence" value="ECO:0007669"/>
    <property type="project" value="UniProtKB-KW"/>
</dbReference>
<dbReference type="InterPro" id="IPR051087">
    <property type="entry name" value="Mitochondrial_ACSM"/>
</dbReference>
<dbReference type="Pfam" id="PF00501">
    <property type="entry name" value="AMP-binding"/>
    <property type="match status" value="1"/>
</dbReference>
<organism evidence="7 8">
    <name type="scientific">Sulfobacillus benefaciens</name>
    <dbReference type="NCBI Taxonomy" id="453960"/>
    <lineage>
        <taxon>Bacteria</taxon>
        <taxon>Bacillati</taxon>
        <taxon>Bacillota</taxon>
        <taxon>Clostridia</taxon>
        <taxon>Eubacteriales</taxon>
        <taxon>Clostridiales Family XVII. Incertae Sedis</taxon>
        <taxon>Sulfobacillus</taxon>
    </lineage>
</organism>
<evidence type="ECO:0000256" key="4">
    <source>
        <dbReference type="ARBA" id="ARBA00022840"/>
    </source>
</evidence>
<dbReference type="GO" id="GO:0016405">
    <property type="term" value="F:CoA-ligase activity"/>
    <property type="evidence" value="ECO:0007669"/>
    <property type="project" value="UniProtKB-ARBA"/>
</dbReference>
<evidence type="ECO:0000256" key="2">
    <source>
        <dbReference type="ARBA" id="ARBA00022598"/>
    </source>
</evidence>
<evidence type="ECO:0000256" key="1">
    <source>
        <dbReference type="ARBA" id="ARBA00006432"/>
    </source>
</evidence>
<dbReference type="InterPro" id="IPR042099">
    <property type="entry name" value="ANL_N_sf"/>
</dbReference>
<evidence type="ECO:0000259" key="6">
    <source>
        <dbReference type="Pfam" id="PF13193"/>
    </source>
</evidence>
<accession>A0A2T2WRC6</accession>
<dbReference type="SUPFAM" id="SSF56801">
    <property type="entry name" value="Acetyl-CoA synthetase-like"/>
    <property type="match status" value="1"/>
</dbReference>
<dbReference type="InterPro" id="IPR020845">
    <property type="entry name" value="AMP-binding_CS"/>
</dbReference>
<dbReference type="PROSITE" id="PS00455">
    <property type="entry name" value="AMP_BINDING"/>
    <property type="match status" value="1"/>
</dbReference>
<comment type="similarity">
    <text evidence="1">Belongs to the ATP-dependent AMP-binding enzyme family.</text>
</comment>
<evidence type="ECO:0000313" key="7">
    <source>
        <dbReference type="EMBL" id="PSR24787.1"/>
    </source>
</evidence>
<dbReference type="InterPro" id="IPR000873">
    <property type="entry name" value="AMP-dep_synth/lig_dom"/>
</dbReference>
<comment type="caution">
    <text evidence="7">The sequence shown here is derived from an EMBL/GenBank/DDBJ whole genome shotgun (WGS) entry which is preliminary data.</text>
</comment>
<sequence length="528" mass="58932">MTQDNMWNFGRDVIDQHAQDNPNAPALYLMDGDEDRVLSFGDIARFSGQTADWLRQKGIEKGDRVLVVLGKTPEFWPIMVALNKLGAVAMPGTTQLTQKDLLYRLEASQAVSAIVLPEVADKLQGVDIHLTHAIVVAGERPGWTALDPYHLDNPVFDGYPTFESDPTLIYFTSGTTGYPKMVLHNQKYPKAHRITAEYWIGVKPDDIHWNVSDTGWAKAAWSSLFGPWMVGSAIFVDTMTGKFDPHEFLHILSTHPITSVCAPPTVYRLVVKEDLTQWKFPHLRKVVSAGEPLNPEVIQIFRQTVGFDIRDGYGQTETVLLIGNAPGQSIKPGSMGRPAPEFDMAVIDSKGTPLSPGQEGDIAIKVRPIRPPGLFEKYVNDEEETQKRFVGDYYITGDRAVIDNDGYFWFVGRADDVIISSGYRIGPFEVESLLVERPEVLEAAVVSSPDPDRGEIVKAFVVLKPGIEPNPALAETLQNHVKTQSAPYKYPRAIEFVKDLPKTVSGKIRRVELRQQEWEKHTKPSDLS</sequence>
<protein>
    <submittedName>
        <fullName evidence="7">Acyl-CoA synthetase</fullName>
    </submittedName>
</protein>
<dbReference type="PANTHER" id="PTHR43605:SF10">
    <property type="entry name" value="ACYL-COA SYNTHETASE MEDIUM CHAIN FAMILY MEMBER 3"/>
    <property type="match status" value="1"/>
</dbReference>
<name>A0A2T2WRC6_9FIRM</name>
<reference evidence="7 8" key="1">
    <citation type="journal article" date="2014" name="BMC Genomics">
        <title>Comparison of environmental and isolate Sulfobacillus genomes reveals diverse carbon, sulfur, nitrogen, and hydrogen metabolisms.</title>
        <authorList>
            <person name="Justice N.B."/>
            <person name="Norman A."/>
            <person name="Brown C.T."/>
            <person name="Singh A."/>
            <person name="Thomas B.C."/>
            <person name="Banfield J.F."/>
        </authorList>
    </citation>
    <scope>NUCLEOTIDE SEQUENCE [LARGE SCALE GENOMIC DNA]</scope>
    <source>
        <strain evidence="7">AMDSBA1</strain>
    </source>
</reference>
<dbReference type="Gene3D" id="3.30.300.30">
    <property type="match status" value="1"/>
</dbReference>
<dbReference type="EMBL" id="PXYT01000067">
    <property type="protein sequence ID" value="PSR24787.1"/>
    <property type="molecule type" value="Genomic_DNA"/>
</dbReference>
<evidence type="ECO:0000259" key="5">
    <source>
        <dbReference type="Pfam" id="PF00501"/>
    </source>
</evidence>
<dbReference type="PANTHER" id="PTHR43605">
    <property type="entry name" value="ACYL-COENZYME A SYNTHETASE"/>
    <property type="match status" value="1"/>
</dbReference>
<dbReference type="FunFam" id="3.30.300.30:FF:000005">
    <property type="entry name" value="Acyl-coenzyme A synthetase ACSM5, mitochondrial"/>
    <property type="match status" value="1"/>
</dbReference>
<keyword evidence="2" id="KW-0436">Ligase</keyword>
<dbReference type="Proteomes" id="UP000242699">
    <property type="component" value="Unassembled WGS sequence"/>
</dbReference>
<gene>
    <name evidence="7" type="ORF">C7B43_18160</name>
</gene>
<dbReference type="Pfam" id="PF13193">
    <property type="entry name" value="AMP-binding_C"/>
    <property type="match status" value="1"/>
</dbReference>
<dbReference type="GO" id="GO:0006633">
    <property type="term" value="P:fatty acid biosynthetic process"/>
    <property type="evidence" value="ECO:0007669"/>
    <property type="project" value="TreeGrafter"/>
</dbReference>
<dbReference type="CDD" id="cd05972">
    <property type="entry name" value="MACS_like"/>
    <property type="match status" value="1"/>
</dbReference>
<proteinExistence type="inferred from homology"/>
<dbReference type="GO" id="GO:0004321">
    <property type="term" value="F:fatty-acyl-CoA synthase activity"/>
    <property type="evidence" value="ECO:0007669"/>
    <property type="project" value="TreeGrafter"/>
</dbReference>
<dbReference type="GO" id="GO:0006637">
    <property type="term" value="P:acyl-CoA metabolic process"/>
    <property type="evidence" value="ECO:0007669"/>
    <property type="project" value="TreeGrafter"/>
</dbReference>